<reference evidence="1 2" key="1">
    <citation type="submission" date="2020-02" db="EMBL/GenBank/DDBJ databases">
        <authorList>
            <person name="Ferguson B K."/>
        </authorList>
    </citation>
    <scope>NUCLEOTIDE SEQUENCE [LARGE SCALE GENOMIC DNA]</scope>
</reference>
<name>A0A6H5GLR9_9HEMI</name>
<dbReference type="AlphaFoldDB" id="A0A6H5GLR9"/>
<accession>A0A6H5GLR9</accession>
<evidence type="ECO:0000313" key="2">
    <source>
        <dbReference type="Proteomes" id="UP000479000"/>
    </source>
</evidence>
<keyword evidence="2" id="KW-1185">Reference proteome</keyword>
<gene>
    <name evidence="1" type="ORF">NTEN_LOCUS10203</name>
</gene>
<sequence length="94" mass="11027">MFQIFRILLLEQILHWKAPVAIYSLRPEVAETSVSNCRCAIITLKVKHEHTQYLRFHENSSSKAIKNRLNGEFNGIKRFAALKRWIGNVLMFLK</sequence>
<dbReference type="Proteomes" id="UP000479000">
    <property type="component" value="Unassembled WGS sequence"/>
</dbReference>
<dbReference type="EMBL" id="CADCXU010015142">
    <property type="protein sequence ID" value="CAB0004726.1"/>
    <property type="molecule type" value="Genomic_DNA"/>
</dbReference>
<organism evidence="1 2">
    <name type="scientific">Nesidiocoris tenuis</name>
    <dbReference type="NCBI Taxonomy" id="355587"/>
    <lineage>
        <taxon>Eukaryota</taxon>
        <taxon>Metazoa</taxon>
        <taxon>Ecdysozoa</taxon>
        <taxon>Arthropoda</taxon>
        <taxon>Hexapoda</taxon>
        <taxon>Insecta</taxon>
        <taxon>Pterygota</taxon>
        <taxon>Neoptera</taxon>
        <taxon>Paraneoptera</taxon>
        <taxon>Hemiptera</taxon>
        <taxon>Heteroptera</taxon>
        <taxon>Panheteroptera</taxon>
        <taxon>Cimicomorpha</taxon>
        <taxon>Miridae</taxon>
        <taxon>Dicyphina</taxon>
        <taxon>Nesidiocoris</taxon>
    </lineage>
</organism>
<evidence type="ECO:0000313" key="1">
    <source>
        <dbReference type="EMBL" id="CAB0004726.1"/>
    </source>
</evidence>
<proteinExistence type="predicted"/>
<protein>
    <submittedName>
        <fullName evidence="1">Uncharacterized protein</fullName>
    </submittedName>
</protein>